<evidence type="ECO:0000256" key="4">
    <source>
        <dbReference type="ARBA" id="ARBA00022832"/>
    </source>
</evidence>
<dbReference type="EC" id="2.3.1.16" evidence="8"/>
<dbReference type="EMBL" id="FOEE01000010">
    <property type="protein sequence ID" value="SEP10849.1"/>
    <property type="molecule type" value="Genomic_DNA"/>
</dbReference>
<dbReference type="InterPro" id="IPR020616">
    <property type="entry name" value="Thiolase_N"/>
</dbReference>
<evidence type="ECO:0000256" key="1">
    <source>
        <dbReference type="ARBA" id="ARBA00004275"/>
    </source>
</evidence>
<dbReference type="Proteomes" id="UP000198960">
    <property type="component" value="Unassembled WGS sequence"/>
</dbReference>
<dbReference type="GO" id="GO:0003988">
    <property type="term" value="F:acetyl-CoA C-acyltransferase activity"/>
    <property type="evidence" value="ECO:0007669"/>
    <property type="project" value="UniProtKB-EC"/>
</dbReference>
<dbReference type="GO" id="GO:0010124">
    <property type="term" value="P:phenylacetate catabolic process"/>
    <property type="evidence" value="ECO:0007669"/>
    <property type="project" value="TreeGrafter"/>
</dbReference>
<dbReference type="PANTHER" id="PTHR43853">
    <property type="entry name" value="3-KETOACYL-COA THIOLASE, PEROXISOMAL"/>
    <property type="match status" value="1"/>
</dbReference>
<evidence type="ECO:0000256" key="2">
    <source>
        <dbReference type="ARBA" id="ARBA00010982"/>
    </source>
</evidence>
<dbReference type="InterPro" id="IPR020617">
    <property type="entry name" value="Thiolase_C"/>
</dbReference>
<dbReference type="PROSITE" id="PS00099">
    <property type="entry name" value="THIOLASE_3"/>
    <property type="match status" value="1"/>
</dbReference>
<comment type="similarity">
    <text evidence="2 10">Belongs to the thiolase-like superfamily. Thiolase family.</text>
</comment>
<feature type="domain" description="Thiolase N-terminal" evidence="11">
    <location>
        <begin position="6"/>
        <end position="261"/>
    </location>
</feature>
<sequence length="395" mass="40293">MSSDAVIVAGARTAVGTAFKGSLVNVDAMELATATVAEAVRRSGLDGELFDDVVLGESLYGGGAIARYAAIEAGLVNAPGIAHNRHCASGLAAVQTAASSIRAGMDRVVVAGGVQSSSTAPRSAWRVPGTQDWEEDWLAPSHRETADAPIRDMTITVGWNAAKKAGISREEMDAWALRSHQRAIAGIDAGSFADEIFALPVTRPDGTTGTFEVDEHPRRGSTLEKLASLKPLHPEIEGFSITAGNSAGVNDGAAAVVVADRAVADRQGLEALAVVRAWASVGVPPAETGLGPIAVIPKVLDRAGLSIADVDLWEINEAFASVPIAAVKALGLDDGIVNVLGSGCSIGHPVATTGTRMVLTLIHELRRRGGGVAVAAMCAGGGMASAVVLDVPAPA</sequence>
<reference evidence="14" key="1">
    <citation type="submission" date="2016-10" db="EMBL/GenBank/DDBJ databases">
        <authorList>
            <person name="Varghese N."/>
            <person name="Submissions S."/>
        </authorList>
    </citation>
    <scope>NUCLEOTIDE SEQUENCE [LARGE SCALE GENOMIC DNA]</scope>
    <source>
        <strain evidence="14">DSM 45413</strain>
    </source>
</reference>
<dbReference type="Pfam" id="PF02803">
    <property type="entry name" value="Thiolase_C"/>
    <property type="match status" value="1"/>
</dbReference>
<dbReference type="CDD" id="cd00751">
    <property type="entry name" value="thiolase"/>
    <property type="match status" value="1"/>
</dbReference>
<dbReference type="InterPro" id="IPR050215">
    <property type="entry name" value="Thiolase-like_sf_Thiolase"/>
</dbReference>
<feature type="active site" description="Acyl-thioester intermediate" evidence="9">
    <location>
        <position position="87"/>
    </location>
</feature>
<dbReference type="Gene3D" id="3.40.47.10">
    <property type="match status" value="2"/>
</dbReference>
<dbReference type="AlphaFoldDB" id="A0A1H8V641"/>
<dbReference type="InterPro" id="IPR020610">
    <property type="entry name" value="Thiolase_AS"/>
</dbReference>
<feature type="active site" description="Proton acceptor" evidence="9">
    <location>
        <position position="348"/>
    </location>
</feature>
<dbReference type="PIRSF" id="PIRSF000429">
    <property type="entry name" value="Ac-CoA_Ac_transf"/>
    <property type="match status" value="1"/>
</dbReference>
<evidence type="ECO:0000256" key="7">
    <source>
        <dbReference type="ARBA" id="ARBA00023315"/>
    </source>
</evidence>
<feature type="domain" description="Thiolase C-terminal" evidence="12">
    <location>
        <begin position="270"/>
        <end position="389"/>
    </location>
</feature>
<keyword evidence="5" id="KW-0443">Lipid metabolism</keyword>
<evidence type="ECO:0000313" key="13">
    <source>
        <dbReference type="EMBL" id="SEP10849.1"/>
    </source>
</evidence>
<organism evidence="13 14">
    <name type="scientific">Trujillonella endophytica</name>
    <dbReference type="NCBI Taxonomy" id="673521"/>
    <lineage>
        <taxon>Bacteria</taxon>
        <taxon>Bacillati</taxon>
        <taxon>Actinomycetota</taxon>
        <taxon>Actinomycetes</taxon>
        <taxon>Geodermatophilales</taxon>
        <taxon>Geodermatophilaceae</taxon>
        <taxon>Trujillonella</taxon>
    </lineage>
</organism>
<evidence type="ECO:0000256" key="8">
    <source>
        <dbReference type="ARBA" id="ARBA00024073"/>
    </source>
</evidence>
<gene>
    <name evidence="13" type="ORF">SAMN05660991_03327</name>
</gene>
<protein>
    <recommendedName>
        <fullName evidence="8">acetyl-CoA C-acyltransferase</fullName>
        <ecNumber evidence="8">2.3.1.16</ecNumber>
    </recommendedName>
</protein>
<keyword evidence="14" id="KW-1185">Reference proteome</keyword>
<dbReference type="OrthoDB" id="9764638at2"/>
<name>A0A1H8V641_9ACTN</name>
<proteinExistence type="inferred from homology"/>
<evidence type="ECO:0000313" key="14">
    <source>
        <dbReference type="Proteomes" id="UP000198960"/>
    </source>
</evidence>
<evidence type="ECO:0000256" key="10">
    <source>
        <dbReference type="RuleBase" id="RU003557"/>
    </source>
</evidence>
<dbReference type="NCBIfam" id="TIGR01930">
    <property type="entry name" value="AcCoA-C-Actrans"/>
    <property type="match status" value="1"/>
</dbReference>
<evidence type="ECO:0000256" key="9">
    <source>
        <dbReference type="PIRSR" id="PIRSR000429-1"/>
    </source>
</evidence>
<keyword evidence="6" id="KW-0576">Peroxisome</keyword>
<comment type="subcellular location">
    <subcellularLocation>
        <location evidence="1">Peroxisome</location>
    </subcellularLocation>
</comment>
<dbReference type="STRING" id="673521.SAMN05660991_03327"/>
<dbReference type="SUPFAM" id="SSF53901">
    <property type="entry name" value="Thiolase-like"/>
    <property type="match status" value="2"/>
</dbReference>
<dbReference type="GO" id="GO:0006635">
    <property type="term" value="P:fatty acid beta-oxidation"/>
    <property type="evidence" value="ECO:0007669"/>
    <property type="project" value="TreeGrafter"/>
</dbReference>
<evidence type="ECO:0000259" key="11">
    <source>
        <dbReference type="Pfam" id="PF00108"/>
    </source>
</evidence>
<evidence type="ECO:0000259" key="12">
    <source>
        <dbReference type="Pfam" id="PF02803"/>
    </source>
</evidence>
<evidence type="ECO:0000256" key="6">
    <source>
        <dbReference type="ARBA" id="ARBA00023140"/>
    </source>
</evidence>
<dbReference type="InterPro" id="IPR016039">
    <property type="entry name" value="Thiolase-like"/>
</dbReference>
<keyword evidence="4" id="KW-0276">Fatty acid metabolism</keyword>
<dbReference type="InterPro" id="IPR002155">
    <property type="entry name" value="Thiolase"/>
</dbReference>
<dbReference type="RefSeq" id="WP_091945894.1">
    <property type="nucleotide sequence ID" value="NZ_FOEE01000010.1"/>
</dbReference>
<dbReference type="Pfam" id="PF00108">
    <property type="entry name" value="Thiolase_N"/>
    <property type="match status" value="1"/>
</dbReference>
<evidence type="ECO:0000256" key="3">
    <source>
        <dbReference type="ARBA" id="ARBA00022679"/>
    </source>
</evidence>
<dbReference type="GO" id="GO:0005737">
    <property type="term" value="C:cytoplasm"/>
    <property type="evidence" value="ECO:0007669"/>
    <property type="project" value="UniProtKB-ARBA"/>
</dbReference>
<evidence type="ECO:0000256" key="5">
    <source>
        <dbReference type="ARBA" id="ARBA00023098"/>
    </source>
</evidence>
<feature type="active site" description="Proton acceptor" evidence="9">
    <location>
        <position position="378"/>
    </location>
</feature>
<accession>A0A1H8V641</accession>
<dbReference type="PANTHER" id="PTHR43853:SF8">
    <property type="entry name" value="3-KETOACYL-COA THIOLASE, PEROXISOMAL"/>
    <property type="match status" value="1"/>
</dbReference>
<keyword evidence="3 10" id="KW-0808">Transferase</keyword>
<keyword evidence="7 10" id="KW-0012">Acyltransferase</keyword>